<organism evidence="1 2">
    <name type="scientific">Vermiconidia calcicola</name>
    <dbReference type="NCBI Taxonomy" id="1690605"/>
    <lineage>
        <taxon>Eukaryota</taxon>
        <taxon>Fungi</taxon>
        <taxon>Dikarya</taxon>
        <taxon>Ascomycota</taxon>
        <taxon>Pezizomycotina</taxon>
        <taxon>Dothideomycetes</taxon>
        <taxon>Dothideomycetidae</taxon>
        <taxon>Mycosphaerellales</taxon>
        <taxon>Extremaceae</taxon>
        <taxon>Vermiconidia</taxon>
    </lineage>
</organism>
<keyword evidence="2" id="KW-1185">Reference proteome</keyword>
<dbReference type="Proteomes" id="UP001345827">
    <property type="component" value="Unassembled WGS sequence"/>
</dbReference>
<proteinExistence type="predicted"/>
<name>A0AAV9PYQ9_9PEZI</name>
<accession>A0AAV9PYQ9</accession>
<sequence>MSIGPNATLALGLTECCAHYGRGKVYYYLKGTYIKSQLRSSTYPDSYIQLPDLLYVDYKWMDGECDAWMRSPHWQRLDLLSARGNSLHIQIPTMPITLCHEKDNYENIQFFEGFGKATMYYNARGAMYLGFLANMAAVARYIRMWQGGRPRWMANKVDVAQFQMRSGRQAAQQLQAMYRQRHPRSVYIYGDLVTNSAHRDWVAAGGYTVTSDPTLGPELAQRIATVQIRLAQDVQPPAEAAGVAETATTADEAAATAHRGHGLQALRSEAEGWPDNQKQALEDYIGAANMGVLAVSRLMISDENWSALTTEQKESIVNIWQLEQEAYERTPDVEAGS</sequence>
<evidence type="ECO:0000313" key="2">
    <source>
        <dbReference type="Proteomes" id="UP001345827"/>
    </source>
</evidence>
<protein>
    <submittedName>
        <fullName evidence="1">Uncharacterized protein</fullName>
    </submittedName>
</protein>
<comment type="caution">
    <text evidence="1">The sequence shown here is derived from an EMBL/GenBank/DDBJ whole genome shotgun (WGS) entry which is preliminary data.</text>
</comment>
<dbReference type="AlphaFoldDB" id="A0AAV9PYQ9"/>
<dbReference type="EMBL" id="JAXLQG010000018">
    <property type="protein sequence ID" value="KAK5530891.1"/>
    <property type="molecule type" value="Genomic_DNA"/>
</dbReference>
<reference evidence="1 2" key="1">
    <citation type="submission" date="2023-06" db="EMBL/GenBank/DDBJ databases">
        <title>Black Yeasts Isolated from many extreme environments.</title>
        <authorList>
            <person name="Coleine C."/>
            <person name="Stajich J.E."/>
            <person name="Selbmann L."/>
        </authorList>
    </citation>
    <scope>NUCLEOTIDE SEQUENCE [LARGE SCALE GENOMIC DNA]</scope>
    <source>
        <strain evidence="1 2">CCFEE 5887</strain>
    </source>
</reference>
<evidence type="ECO:0000313" key="1">
    <source>
        <dbReference type="EMBL" id="KAK5530891.1"/>
    </source>
</evidence>
<gene>
    <name evidence="1" type="ORF">LTR25_008748</name>
</gene>